<sequence length="233" mass="26319">MIGGAACDLIFDVENGTAFRATKDLDLVLIVEALNPEFGRVFWSFIREGGYEHTVKSTGLPQFYRFSHPTQHGFPFMLELFSRSGFELDDQDSTLTPLPIGEEVSSLSAILIDEDYYRMLLEGRESIEGIRVLSELYLIPFKAKAWLDLTLKKLEGSHVDSKDIKKHKNDIARLAMLLSGEEHCALPETVMQDMKQFMEAYRQEPSDPKSWGMNISAITIVDVLDRVYGTGTS</sequence>
<accession>A0ACC6PIM0</accession>
<name>A0ACC6PIM0_9BACL</name>
<evidence type="ECO:0000313" key="2">
    <source>
        <dbReference type="Proteomes" id="UP001380953"/>
    </source>
</evidence>
<gene>
    <name evidence="1" type="ORF">WKI47_22555</name>
</gene>
<protein>
    <submittedName>
        <fullName evidence="1">Uncharacterized protein</fullName>
    </submittedName>
</protein>
<keyword evidence="2" id="KW-1185">Reference proteome</keyword>
<dbReference type="EMBL" id="JBBKAR010000056">
    <property type="protein sequence ID" value="MEJ8306702.1"/>
    <property type="molecule type" value="Genomic_DNA"/>
</dbReference>
<reference evidence="1" key="1">
    <citation type="submission" date="2024-03" db="EMBL/GenBank/DDBJ databases">
        <title>Whole genome sequecning of epiphytes from Marcgravia umbellata leaves.</title>
        <authorList>
            <person name="Kumar G."/>
            <person name="Savka M.A."/>
        </authorList>
    </citation>
    <scope>NUCLEOTIDE SEQUENCE</scope>
    <source>
        <strain evidence="1">RIT_BL5</strain>
    </source>
</reference>
<organism evidence="1 2">
    <name type="scientific">Saccharibacillus sacchari</name>
    <dbReference type="NCBI Taxonomy" id="456493"/>
    <lineage>
        <taxon>Bacteria</taxon>
        <taxon>Bacillati</taxon>
        <taxon>Bacillota</taxon>
        <taxon>Bacilli</taxon>
        <taxon>Bacillales</taxon>
        <taxon>Paenibacillaceae</taxon>
        <taxon>Saccharibacillus</taxon>
    </lineage>
</organism>
<comment type="caution">
    <text evidence="1">The sequence shown here is derived from an EMBL/GenBank/DDBJ whole genome shotgun (WGS) entry which is preliminary data.</text>
</comment>
<evidence type="ECO:0000313" key="1">
    <source>
        <dbReference type="EMBL" id="MEJ8306702.1"/>
    </source>
</evidence>
<proteinExistence type="predicted"/>
<dbReference type="Proteomes" id="UP001380953">
    <property type="component" value="Unassembled WGS sequence"/>
</dbReference>